<organism evidence="1 2">
    <name type="scientific">Sphingomonas xinjiangensis</name>
    <dbReference type="NCBI Taxonomy" id="643568"/>
    <lineage>
        <taxon>Bacteria</taxon>
        <taxon>Pseudomonadati</taxon>
        <taxon>Pseudomonadota</taxon>
        <taxon>Alphaproteobacteria</taxon>
        <taxon>Sphingomonadales</taxon>
        <taxon>Sphingomonadaceae</taxon>
        <taxon>Sphingomonas</taxon>
    </lineage>
</organism>
<proteinExistence type="predicted"/>
<gene>
    <name evidence="1" type="ORF">FHT02_001561</name>
</gene>
<protein>
    <submittedName>
        <fullName evidence="1">Uncharacterized protein</fullName>
    </submittedName>
</protein>
<keyword evidence="2" id="KW-1185">Reference proteome</keyword>
<evidence type="ECO:0000313" key="2">
    <source>
        <dbReference type="Proteomes" id="UP000527143"/>
    </source>
</evidence>
<evidence type="ECO:0000313" key="1">
    <source>
        <dbReference type="EMBL" id="MBB5710333.1"/>
    </source>
</evidence>
<dbReference type="EMBL" id="JACIJF010000003">
    <property type="protein sequence ID" value="MBB5710333.1"/>
    <property type="molecule type" value="Genomic_DNA"/>
</dbReference>
<name>A0A840YQC8_9SPHN</name>
<dbReference type="Proteomes" id="UP000527143">
    <property type="component" value="Unassembled WGS sequence"/>
</dbReference>
<comment type="caution">
    <text evidence="1">The sequence shown here is derived from an EMBL/GenBank/DDBJ whole genome shotgun (WGS) entry which is preliminary data.</text>
</comment>
<accession>A0A840YQC8</accession>
<sequence>MPIARRGAIVEILTLDYFARENERDARRLCIVPGRH</sequence>
<dbReference type="AlphaFoldDB" id="A0A840YQC8"/>
<reference evidence="1 2" key="1">
    <citation type="submission" date="2020-08" db="EMBL/GenBank/DDBJ databases">
        <title>Genomic Encyclopedia of Type Strains, Phase IV (KMG-IV): sequencing the most valuable type-strain genomes for metagenomic binning, comparative biology and taxonomic classification.</title>
        <authorList>
            <person name="Goeker M."/>
        </authorList>
    </citation>
    <scope>NUCLEOTIDE SEQUENCE [LARGE SCALE GENOMIC DNA]</scope>
    <source>
        <strain evidence="1 2">DSM 26736</strain>
    </source>
</reference>